<feature type="compositionally biased region" description="Low complexity" evidence="1">
    <location>
        <begin position="21"/>
        <end position="39"/>
    </location>
</feature>
<feature type="compositionally biased region" description="Polar residues" evidence="1">
    <location>
        <begin position="458"/>
        <end position="473"/>
    </location>
</feature>
<dbReference type="Proteomes" id="UP001310890">
    <property type="component" value="Unassembled WGS sequence"/>
</dbReference>
<dbReference type="PANTHER" id="PTHR28258">
    <property type="entry name" value="VACUOLAR SEGREGATION PROTEIN 7"/>
    <property type="match status" value="1"/>
</dbReference>
<feature type="compositionally biased region" description="Basic and acidic residues" evidence="1">
    <location>
        <begin position="280"/>
        <end position="293"/>
    </location>
</feature>
<evidence type="ECO:0008006" key="4">
    <source>
        <dbReference type="Google" id="ProtNLM"/>
    </source>
</evidence>
<evidence type="ECO:0000256" key="1">
    <source>
        <dbReference type="SAM" id="MobiDB-lite"/>
    </source>
</evidence>
<feature type="compositionally biased region" description="Polar residues" evidence="1">
    <location>
        <begin position="494"/>
        <end position="503"/>
    </location>
</feature>
<dbReference type="GO" id="GO:0000329">
    <property type="term" value="C:fungal-type vacuole membrane"/>
    <property type="evidence" value="ECO:0007669"/>
    <property type="project" value="TreeGrafter"/>
</dbReference>
<name>A0AAN7TNM6_9PEZI</name>
<dbReference type="Pfam" id="PF12751">
    <property type="entry name" value="Vac7"/>
    <property type="match status" value="1"/>
</dbReference>
<feature type="compositionally biased region" description="Polar residues" evidence="1">
    <location>
        <begin position="346"/>
        <end position="365"/>
    </location>
</feature>
<gene>
    <name evidence="2" type="ORF">LTR62_000833</name>
</gene>
<feature type="compositionally biased region" description="Low complexity" evidence="1">
    <location>
        <begin position="552"/>
        <end position="564"/>
    </location>
</feature>
<evidence type="ECO:0000313" key="2">
    <source>
        <dbReference type="EMBL" id="KAK5115744.1"/>
    </source>
</evidence>
<proteinExistence type="predicted"/>
<dbReference type="GO" id="GO:1903778">
    <property type="term" value="P:protein localization to vacuolar membrane"/>
    <property type="evidence" value="ECO:0007669"/>
    <property type="project" value="TreeGrafter"/>
</dbReference>
<reference evidence="2" key="1">
    <citation type="submission" date="2023-08" db="EMBL/GenBank/DDBJ databases">
        <title>Black Yeasts Isolated from many extreme environments.</title>
        <authorList>
            <person name="Coleine C."/>
            <person name="Stajich J.E."/>
            <person name="Selbmann L."/>
        </authorList>
    </citation>
    <scope>NUCLEOTIDE SEQUENCE</scope>
    <source>
        <strain evidence="2">CCFEE 5401</strain>
    </source>
</reference>
<dbReference type="GO" id="GO:0000011">
    <property type="term" value="P:vacuole inheritance"/>
    <property type="evidence" value="ECO:0007669"/>
    <property type="project" value="TreeGrafter"/>
</dbReference>
<feature type="compositionally biased region" description="Polar residues" evidence="1">
    <location>
        <begin position="403"/>
        <end position="414"/>
    </location>
</feature>
<feature type="region of interest" description="Disordered" evidence="1">
    <location>
        <begin position="887"/>
        <end position="920"/>
    </location>
</feature>
<feature type="compositionally biased region" description="Polar residues" evidence="1">
    <location>
        <begin position="314"/>
        <end position="337"/>
    </location>
</feature>
<feature type="compositionally biased region" description="Polar residues" evidence="1">
    <location>
        <begin position="1"/>
        <end position="12"/>
    </location>
</feature>
<feature type="compositionally biased region" description="Gly residues" evidence="1">
    <location>
        <begin position="896"/>
        <end position="906"/>
    </location>
</feature>
<comment type="caution">
    <text evidence="2">The sequence shown here is derived from an EMBL/GenBank/DDBJ whole genome shotgun (WGS) entry which is preliminary data.</text>
</comment>
<feature type="compositionally biased region" description="Polar residues" evidence="1">
    <location>
        <begin position="197"/>
        <end position="213"/>
    </location>
</feature>
<protein>
    <recommendedName>
        <fullName evidence="4">Vacuolar segregation protein 7</fullName>
    </recommendedName>
</protein>
<dbReference type="PANTHER" id="PTHR28258:SF1">
    <property type="entry name" value="VACUOLAR SEGREGATION PROTEIN 7"/>
    <property type="match status" value="1"/>
</dbReference>
<feature type="compositionally biased region" description="Polar residues" evidence="1">
    <location>
        <begin position="47"/>
        <end position="66"/>
    </location>
</feature>
<dbReference type="InterPro" id="IPR024260">
    <property type="entry name" value="Vac7"/>
</dbReference>
<accession>A0AAN7TNM6</accession>
<evidence type="ECO:0000313" key="3">
    <source>
        <dbReference type="Proteomes" id="UP001310890"/>
    </source>
</evidence>
<feature type="compositionally biased region" description="Polar residues" evidence="1">
    <location>
        <begin position="238"/>
        <end position="260"/>
    </location>
</feature>
<dbReference type="EMBL" id="JAVRRL010000011">
    <property type="protein sequence ID" value="KAK5115744.1"/>
    <property type="molecule type" value="Genomic_DNA"/>
</dbReference>
<feature type="region of interest" description="Disordered" evidence="1">
    <location>
        <begin position="1"/>
        <end position="574"/>
    </location>
</feature>
<feature type="compositionally biased region" description="Polar residues" evidence="1">
    <location>
        <begin position="105"/>
        <end position="120"/>
    </location>
</feature>
<feature type="compositionally biased region" description="Low complexity" evidence="1">
    <location>
        <begin position="79"/>
        <end position="93"/>
    </location>
</feature>
<sequence>MASGEPTSQSLTGRMESAEPAASGGKKSGSGTSTARSSAVLDGTGSTGNESPKRQMSASSLRTSSVPPLRKQRSSNLLPTSASPSAGTSPQTSRNNSPQRKDSRSTPLTTPLATQPSAASIQRALSAANVPQIQPAGPVTEAVSRLPRTTKGTGLDSGESTPKWPISPRLKSPPPTAVSSRRGSAISQKKVEPAPSISVQAPQAQTATPPSKASSEEAHKPDQQLQAPPKVPSRGPSGKSTLETVQENSTDSIPETSAALQATADLKPLTKITEEVTVTGRKEGQDGEKHTVHGESGSESAGSKMDKQRGRRLSLTSTQKNGSRPPNPSKGSFTPLQSAKARQAEGKQNMTVETETVPSIPQSGLGTADRVGSGRVDASGSVRLKPSTETIRPKKERKKPTQKTRSMNQGTASSKADIFEQRVASAVEQENTSDSDETFVYESNPPEPQRRTRHHSRTPSVTSAHSTTDQSRGIRNFGELIDEQRRVNGKRSMKFSNNPYNDTDSPEGRSGTVRSHQARHFGKIGRGGSQASIYDPESPFTKIRNNHLGGMRQSRPNSPRSPQSLVQRDAAQQRPSALFNGHKAEHSFDFDGEGADDERTPLVGTVRATRNSRHTRNLSDSIQNIDEYYGVPQRRSRCGPCTIALGVLLTVVLSAIVFMLMSNRPLFEVQIRKIQNVLASEQELMLDLFVEAVNPNALSITVADLDLNVFAKSKHVGRSADYLTSSTSQSSRARRRDRRSGQRAVSDARDGNPNPWQDLTGHWHAPSSNNNNNNNNNEDDHHDHGTGPSDPDPEIDAQTLLLGRILHFDQPLTFEGSPIKRHEHFAIGELRLQRPGNKTEVGGSARWEKVVQHPFELIVRGVLRYQLPVSARVVAVGVGTSVVVHPEDPVGREGRGMVGKQGGSGGLRLREIEEEDGWEA</sequence>
<feature type="compositionally biased region" description="Polar residues" evidence="1">
    <location>
        <begin position="177"/>
        <end position="187"/>
    </location>
</feature>
<dbReference type="AlphaFoldDB" id="A0AAN7TNM6"/>
<organism evidence="2 3">
    <name type="scientific">Meristemomyces frigidus</name>
    <dbReference type="NCBI Taxonomy" id="1508187"/>
    <lineage>
        <taxon>Eukaryota</taxon>
        <taxon>Fungi</taxon>
        <taxon>Dikarya</taxon>
        <taxon>Ascomycota</taxon>
        <taxon>Pezizomycotina</taxon>
        <taxon>Dothideomycetes</taxon>
        <taxon>Dothideomycetidae</taxon>
        <taxon>Mycosphaerellales</taxon>
        <taxon>Teratosphaeriaceae</taxon>
        <taxon>Meristemomyces</taxon>
    </lineage>
</organism>
<feature type="region of interest" description="Disordered" evidence="1">
    <location>
        <begin position="721"/>
        <end position="795"/>
    </location>
</feature>
<dbReference type="GO" id="GO:0070772">
    <property type="term" value="C:PAS complex"/>
    <property type="evidence" value="ECO:0007669"/>
    <property type="project" value="TreeGrafter"/>
</dbReference>
<dbReference type="GO" id="GO:0010513">
    <property type="term" value="P:positive regulation of phosphatidylinositol biosynthetic process"/>
    <property type="evidence" value="ECO:0007669"/>
    <property type="project" value="TreeGrafter"/>
</dbReference>